<dbReference type="GO" id="GO:0016879">
    <property type="term" value="F:ligase activity, forming carbon-nitrogen bonds"/>
    <property type="evidence" value="ECO:0007669"/>
    <property type="project" value="TreeGrafter"/>
</dbReference>
<dbReference type="InterPro" id="IPR011761">
    <property type="entry name" value="ATP-grasp"/>
</dbReference>
<dbReference type="KEGG" id="haly:HYG82_10450"/>
<dbReference type="Gene3D" id="3.30.470.20">
    <property type="entry name" value="ATP-grasp fold, B domain"/>
    <property type="match status" value="1"/>
</dbReference>
<dbReference type="EMBL" id="CP058601">
    <property type="protein sequence ID" value="QLG49247.1"/>
    <property type="molecule type" value="Genomic_DNA"/>
</dbReference>
<evidence type="ECO:0000259" key="2">
    <source>
        <dbReference type="PROSITE" id="PS50975"/>
    </source>
</evidence>
<dbReference type="PANTHER" id="PTHR21621">
    <property type="entry name" value="RIBOSOMAL PROTEIN S6 MODIFICATION PROTEIN"/>
    <property type="match status" value="1"/>
</dbReference>
<keyword evidence="1" id="KW-0067">ATP-binding</keyword>
<dbReference type="Proteomes" id="UP000509241">
    <property type="component" value="Chromosome"/>
</dbReference>
<reference evidence="3 4" key="1">
    <citation type="submission" date="2020-07" db="EMBL/GenBank/DDBJ databases">
        <authorList>
            <person name="Cui H."/>
        </authorList>
    </citation>
    <scope>NUCLEOTIDE SEQUENCE [LARGE SCALE GENOMIC DNA]</scope>
    <source>
        <strain evidence="3 4">YPL8</strain>
    </source>
</reference>
<dbReference type="Pfam" id="PF08443">
    <property type="entry name" value="RimK"/>
    <property type="match status" value="1"/>
</dbReference>
<evidence type="ECO:0000256" key="1">
    <source>
        <dbReference type="PROSITE-ProRule" id="PRU00409"/>
    </source>
</evidence>
<sequence length="311" mass="34369">MGVLLIGPEADLQVKAVTRELEKRGVETALWDASSWPGDVPATVRHVGDQTSVSVADTEEIPAEYHTIYLRQLGFDARYPEFESELDERPLSVINQIREYRGLLLSAVKRLQDEGVRVINPPEAMSIHDLKPWQLSTLSAAGVPVPETCSTNDPDEVRTFANRVEDVIYKPVTGGGHAHRLEKDDLEDERLTRLANSPVQFQERIDGDDVRVFVVDGEAVAAARIVSDALDYRSVEHDVERIPLDSLDPEIERAACRAATQLELPFTGVDVIDGSDRFVVLEANPSPMFATFDELAGTRVADELAAFLADP</sequence>
<organism evidence="3 4">
    <name type="scientific">Natrinema halophilum</name>
    <dbReference type="NCBI Taxonomy" id="1699371"/>
    <lineage>
        <taxon>Archaea</taxon>
        <taxon>Methanobacteriati</taxon>
        <taxon>Methanobacteriota</taxon>
        <taxon>Stenosarchaea group</taxon>
        <taxon>Halobacteria</taxon>
        <taxon>Halobacteriales</taxon>
        <taxon>Natrialbaceae</taxon>
        <taxon>Natrinema</taxon>
    </lineage>
</organism>
<dbReference type="PROSITE" id="PS50975">
    <property type="entry name" value="ATP_GRASP"/>
    <property type="match status" value="1"/>
</dbReference>
<dbReference type="InterPro" id="IPR013651">
    <property type="entry name" value="ATP-grasp_RimK-type"/>
</dbReference>
<keyword evidence="1" id="KW-0547">Nucleotide-binding</keyword>
<dbReference type="RefSeq" id="WP_179260982.1">
    <property type="nucleotide sequence ID" value="NZ_CP058601.1"/>
</dbReference>
<dbReference type="GO" id="GO:0046872">
    <property type="term" value="F:metal ion binding"/>
    <property type="evidence" value="ECO:0007669"/>
    <property type="project" value="InterPro"/>
</dbReference>
<dbReference type="GeneID" id="56033715"/>
<accession>A0A7D5GHU7</accession>
<gene>
    <name evidence="3" type="ORF">HYG82_10450</name>
</gene>
<dbReference type="SUPFAM" id="SSF56059">
    <property type="entry name" value="Glutathione synthetase ATP-binding domain-like"/>
    <property type="match status" value="1"/>
</dbReference>
<dbReference type="GO" id="GO:0005524">
    <property type="term" value="F:ATP binding"/>
    <property type="evidence" value="ECO:0007669"/>
    <property type="project" value="UniProtKB-UniRule"/>
</dbReference>
<evidence type="ECO:0000313" key="3">
    <source>
        <dbReference type="EMBL" id="QLG49247.1"/>
    </source>
</evidence>
<dbReference type="AlphaFoldDB" id="A0A7D5GHU7"/>
<feature type="domain" description="ATP-grasp" evidence="2">
    <location>
        <begin position="135"/>
        <end position="309"/>
    </location>
</feature>
<proteinExistence type="predicted"/>
<evidence type="ECO:0000313" key="4">
    <source>
        <dbReference type="Proteomes" id="UP000509241"/>
    </source>
</evidence>
<dbReference type="GO" id="GO:0005737">
    <property type="term" value="C:cytoplasm"/>
    <property type="evidence" value="ECO:0007669"/>
    <property type="project" value="TreeGrafter"/>
</dbReference>
<keyword evidence="4" id="KW-1185">Reference proteome</keyword>
<dbReference type="OrthoDB" id="33241at2157"/>
<dbReference type="PANTHER" id="PTHR21621:SF0">
    <property type="entry name" value="BETA-CITRYLGLUTAMATE SYNTHASE B-RELATED"/>
    <property type="match status" value="1"/>
</dbReference>
<protein>
    <submittedName>
        <fullName evidence="3">ATP-grasp domain-containing protein</fullName>
    </submittedName>
</protein>
<name>A0A7D5GHU7_9EURY</name>